<gene>
    <name evidence="1" type="ORF">E2C01_003387</name>
</gene>
<evidence type="ECO:0000313" key="2">
    <source>
        <dbReference type="Proteomes" id="UP000324222"/>
    </source>
</evidence>
<proteinExistence type="predicted"/>
<accession>A0A5B7CM83</accession>
<keyword evidence="2" id="KW-1185">Reference proteome</keyword>
<protein>
    <submittedName>
        <fullName evidence="1">Uncharacterized protein</fullName>
    </submittedName>
</protein>
<comment type="caution">
    <text evidence="1">The sequence shown here is derived from an EMBL/GenBank/DDBJ whole genome shotgun (WGS) entry which is preliminary data.</text>
</comment>
<dbReference type="EMBL" id="VSRR010000128">
    <property type="protein sequence ID" value="MPC10747.1"/>
    <property type="molecule type" value="Genomic_DNA"/>
</dbReference>
<sequence>MPGLKMLPFGHAAYLSAKLGTARQTSAMDRLPWPGHLGPLLHASLSQPTSKSGRVPGVHHQRMRTVLCCKGKFFTDILK</sequence>
<organism evidence="1 2">
    <name type="scientific">Portunus trituberculatus</name>
    <name type="common">Swimming crab</name>
    <name type="synonym">Neptunus trituberculatus</name>
    <dbReference type="NCBI Taxonomy" id="210409"/>
    <lineage>
        <taxon>Eukaryota</taxon>
        <taxon>Metazoa</taxon>
        <taxon>Ecdysozoa</taxon>
        <taxon>Arthropoda</taxon>
        <taxon>Crustacea</taxon>
        <taxon>Multicrustacea</taxon>
        <taxon>Malacostraca</taxon>
        <taxon>Eumalacostraca</taxon>
        <taxon>Eucarida</taxon>
        <taxon>Decapoda</taxon>
        <taxon>Pleocyemata</taxon>
        <taxon>Brachyura</taxon>
        <taxon>Eubrachyura</taxon>
        <taxon>Portunoidea</taxon>
        <taxon>Portunidae</taxon>
        <taxon>Portuninae</taxon>
        <taxon>Portunus</taxon>
    </lineage>
</organism>
<name>A0A5B7CM83_PORTR</name>
<evidence type="ECO:0000313" key="1">
    <source>
        <dbReference type="EMBL" id="MPC10747.1"/>
    </source>
</evidence>
<reference evidence="1 2" key="1">
    <citation type="submission" date="2019-05" db="EMBL/GenBank/DDBJ databases">
        <title>Another draft genome of Portunus trituberculatus and its Hox gene families provides insights of decapod evolution.</title>
        <authorList>
            <person name="Jeong J.-H."/>
            <person name="Song I."/>
            <person name="Kim S."/>
            <person name="Choi T."/>
            <person name="Kim D."/>
            <person name="Ryu S."/>
            <person name="Kim W."/>
        </authorList>
    </citation>
    <scope>NUCLEOTIDE SEQUENCE [LARGE SCALE GENOMIC DNA]</scope>
    <source>
        <tissue evidence="1">Muscle</tissue>
    </source>
</reference>
<dbReference type="Proteomes" id="UP000324222">
    <property type="component" value="Unassembled WGS sequence"/>
</dbReference>
<dbReference type="AlphaFoldDB" id="A0A5B7CM83"/>